<evidence type="ECO:0000259" key="2">
    <source>
        <dbReference type="PROSITE" id="PS50181"/>
    </source>
</evidence>
<feature type="compositionally biased region" description="Polar residues" evidence="1">
    <location>
        <begin position="1"/>
        <end position="13"/>
    </location>
</feature>
<dbReference type="EMBL" id="SSOP01000511">
    <property type="protein sequence ID" value="KAB5588252.1"/>
    <property type="molecule type" value="Genomic_DNA"/>
</dbReference>
<evidence type="ECO:0000313" key="3">
    <source>
        <dbReference type="EMBL" id="KAB5588252.1"/>
    </source>
</evidence>
<evidence type="ECO:0000256" key="1">
    <source>
        <dbReference type="SAM" id="MobiDB-lite"/>
    </source>
</evidence>
<accession>A0A5N5Q914</accession>
<dbReference type="Proteomes" id="UP000383932">
    <property type="component" value="Unassembled WGS sequence"/>
</dbReference>
<dbReference type="CDD" id="cd09917">
    <property type="entry name" value="F-box_SF"/>
    <property type="match status" value="1"/>
</dbReference>
<dbReference type="AlphaFoldDB" id="A0A5N5Q914"/>
<sequence>MVTTRSQTKSSGATLPDVKPVEENPSPPTRVAKRPRISLKIKAENVEHKSVVYGLMDMPLETFTEISSHVHPGDLISLARTCKVFRRVLMKRSAEPIWRRAESNVPELPPYPWSNMCPPQYAALLFTKNCTSCGDITSTNADPFLLVRLCSVCRETEKKDAKKRPRGSGLLKYCLRKELEEIQNSYHCLSQSGGGATLLHWVQEIRDETTLRQEFGSRLRDFLYCLESARSRELVAIRQQRALEVEERLLASGWTAADLRFRYPHYDKWQALIEQPRPLTDRIWSNLLPKLLPLLEANRIQHEEDAKKERKYERQKELHKLLRAFKLETHPLAPMVKALGFEPLLIEPQAGPTPPSVTRFLDAYPFPDTPTALKWDCFGEVENTEMSMEEVKTLFDSKREEVYKHFDTWKRQIEIELWLHLWADKKYPGGPFAEGVKVKGDADSVRDLPDHTQVLLRADTIFSRLSPDSPTGQDQVLYHPELLPTSRSFCRYSSPTKISVSSYHPHIKARQVAVALLKCMGTPDAAYLELAVMGERFLCGRCHPTKPMSWKAIIQHFLEEDKTWNIISSGTPRFKTRHPIRWVSIHDLGAKGELPLVVVLSPEEADEMRAAVSQQDALSYCFPCKNYGRMYVSGPERMSTHLQTVHDVKEAKSNIHYCSITESGTFLENGGAWRDRWDTHHDECW</sequence>
<reference evidence="3 4" key="1">
    <citation type="journal article" date="2019" name="Fungal Biol. Biotechnol.">
        <title>Draft genome sequence of fastidious pathogen Ceratobasidium theobromae, which causes vascular-streak dieback in Theobroma cacao.</title>
        <authorList>
            <person name="Ali S.S."/>
            <person name="Asman A."/>
            <person name="Shao J."/>
            <person name="Firmansyah A.P."/>
            <person name="Susilo A.W."/>
            <person name="Rosmana A."/>
            <person name="McMahon P."/>
            <person name="Junaid M."/>
            <person name="Guest D."/>
            <person name="Kheng T.Y."/>
            <person name="Meinhardt L.W."/>
            <person name="Bailey B.A."/>
        </authorList>
    </citation>
    <scope>NUCLEOTIDE SEQUENCE [LARGE SCALE GENOMIC DNA]</scope>
    <source>
        <strain evidence="3 4">CT2</strain>
    </source>
</reference>
<keyword evidence="4" id="KW-1185">Reference proteome</keyword>
<dbReference type="InterPro" id="IPR036047">
    <property type="entry name" value="F-box-like_dom_sf"/>
</dbReference>
<protein>
    <submittedName>
        <fullName evidence="3">F-box protein</fullName>
    </submittedName>
</protein>
<feature type="region of interest" description="Disordered" evidence="1">
    <location>
        <begin position="1"/>
        <end position="34"/>
    </location>
</feature>
<evidence type="ECO:0000313" key="4">
    <source>
        <dbReference type="Proteomes" id="UP000383932"/>
    </source>
</evidence>
<proteinExistence type="predicted"/>
<feature type="domain" description="F-box" evidence="2">
    <location>
        <begin position="52"/>
        <end position="101"/>
    </location>
</feature>
<dbReference type="OrthoDB" id="2322499at2759"/>
<comment type="caution">
    <text evidence="3">The sequence shown here is derived from an EMBL/GenBank/DDBJ whole genome shotgun (WGS) entry which is preliminary data.</text>
</comment>
<dbReference type="Pfam" id="PF00646">
    <property type="entry name" value="F-box"/>
    <property type="match status" value="1"/>
</dbReference>
<name>A0A5N5Q914_9AGAM</name>
<dbReference type="PROSITE" id="PS50181">
    <property type="entry name" value="FBOX"/>
    <property type="match status" value="1"/>
</dbReference>
<gene>
    <name evidence="3" type="ORF">CTheo_8307</name>
</gene>
<dbReference type="InterPro" id="IPR001810">
    <property type="entry name" value="F-box_dom"/>
</dbReference>
<dbReference type="SUPFAM" id="SSF81383">
    <property type="entry name" value="F-box domain"/>
    <property type="match status" value="1"/>
</dbReference>
<organism evidence="3 4">
    <name type="scientific">Ceratobasidium theobromae</name>
    <dbReference type="NCBI Taxonomy" id="1582974"/>
    <lineage>
        <taxon>Eukaryota</taxon>
        <taxon>Fungi</taxon>
        <taxon>Dikarya</taxon>
        <taxon>Basidiomycota</taxon>
        <taxon>Agaricomycotina</taxon>
        <taxon>Agaricomycetes</taxon>
        <taxon>Cantharellales</taxon>
        <taxon>Ceratobasidiaceae</taxon>
        <taxon>Ceratobasidium</taxon>
    </lineage>
</organism>